<evidence type="ECO:0000313" key="4">
    <source>
        <dbReference type="Proteomes" id="UP000800036"/>
    </source>
</evidence>
<dbReference type="PANTHER" id="PTHR28535">
    <property type="entry name" value="ZINC FINGER GRF-TYPE CONTAINING 1"/>
    <property type="match status" value="1"/>
</dbReference>
<dbReference type="PANTHER" id="PTHR28535:SF1">
    <property type="entry name" value="PROTEIN ZGRF1"/>
    <property type="match status" value="1"/>
</dbReference>
<dbReference type="Pfam" id="PF10382">
    <property type="entry name" value="ZGRF1-like_N"/>
    <property type="match status" value="1"/>
</dbReference>
<feature type="compositionally biased region" description="Polar residues" evidence="1">
    <location>
        <begin position="241"/>
        <end position="250"/>
    </location>
</feature>
<dbReference type="EMBL" id="ML976698">
    <property type="protein sequence ID" value="KAF1970741.1"/>
    <property type="molecule type" value="Genomic_DNA"/>
</dbReference>
<keyword evidence="4" id="KW-1185">Reference proteome</keyword>
<feature type="compositionally biased region" description="Polar residues" evidence="1">
    <location>
        <begin position="220"/>
        <end position="229"/>
    </location>
</feature>
<evidence type="ECO:0000256" key="1">
    <source>
        <dbReference type="SAM" id="MobiDB-lite"/>
    </source>
</evidence>
<dbReference type="GO" id="GO:0035861">
    <property type="term" value="C:site of double-strand break"/>
    <property type="evidence" value="ECO:0007669"/>
    <property type="project" value="TreeGrafter"/>
</dbReference>
<feature type="domain" description="5'-3' DNA helicase ZGRF1-like N-terminal" evidence="2">
    <location>
        <begin position="23"/>
        <end position="103"/>
    </location>
</feature>
<accession>A0A6A5V0E4</accession>
<dbReference type="OrthoDB" id="6513042at2759"/>
<feature type="region of interest" description="Disordered" evidence="1">
    <location>
        <begin position="150"/>
        <end position="324"/>
    </location>
</feature>
<proteinExistence type="predicted"/>
<protein>
    <recommendedName>
        <fullName evidence="2">5'-3' DNA helicase ZGRF1-like N-terminal domain-containing protein</fullName>
    </recommendedName>
</protein>
<dbReference type="InterPro" id="IPR052800">
    <property type="entry name" value="DNA_Repair_Helicase_ZGRF1"/>
</dbReference>
<evidence type="ECO:0000313" key="3">
    <source>
        <dbReference type="EMBL" id="KAF1970741.1"/>
    </source>
</evidence>
<dbReference type="GO" id="GO:0005634">
    <property type="term" value="C:nucleus"/>
    <property type="evidence" value="ECO:0007669"/>
    <property type="project" value="TreeGrafter"/>
</dbReference>
<dbReference type="InterPro" id="IPR018838">
    <property type="entry name" value="ZGRF1-like_N"/>
</dbReference>
<gene>
    <name evidence="3" type="ORF">BU23DRAFT_419018</name>
</gene>
<organism evidence="3 4">
    <name type="scientific">Bimuria novae-zelandiae CBS 107.79</name>
    <dbReference type="NCBI Taxonomy" id="1447943"/>
    <lineage>
        <taxon>Eukaryota</taxon>
        <taxon>Fungi</taxon>
        <taxon>Dikarya</taxon>
        <taxon>Ascomycota</taxon>
        <taxon>Pezizomycotina</taxon>
        <taxon>Dothideomycetes</taxon>
        <taxon>Pleosporomycetidae</taxon>
        <taxon>Pleosporales</taxon>
        <taxon>Massarineae</taxon>
        <taxon>Didymosphaeriaceae</taxon>
        <taxon>Bimuria</taxon>
    </lineage>
</organism>
<feature type="region of interest" description="Disordered" evidence="1">
    <location>
        <begin position="100"/>
        <end position="136"/>
    </location>
</feature>
<dbReference type="Proteomes" id="UP000800036">
    <property type="component" value="Unassembled WGS sequence"/>
</dbReference>
<dbReference type="AlphaFoldDB" id="A0A6A5V0E4"/>
<name>A0A6A5V0E4_9PLEO</name>
<evidence type="ECO:0000259" key="2">
    <source>
        <dbReference type="Pfam" id="PF10382"/>
    </source>
</evidence>
<sequence>MTAPMRGMPRLSAIPASQNTAPVAEFRCLFTHDTRKKQKKWQDGFLKFHSFNSRVIVYDAARFAVGDTYYKDSNELREGDELMLDKGVMVEVSEPLGVTQTDLTPLFERKAKDSPQRNNAPGPQKPLPRPTIPASNPLRAASQLRHKSLNTLLGTPKGPIGKAVPIRSPYEERAEKENLHAEERATKRQKTTHAAPLQQTRHSYPVRETAPTEVPRPSTRPLQVPQSAAVTHPQPVPRSATVITLSSQPEADNIPSDVTLPCTPSKPESWARPAIATPAPAPKEPEPRQDRANPTPKLPKGKVPVPHVKAQQTPRPPPSPSSPP</sequence>
<feature type="compositionally biased region" description="Basic and acidic residues" evidence="1">
    <location>
        <begin position="169"/>
        <end position="186"/>
    </location>
</feature>
<feature type="compositionally biased region" description="Pro residues" evidence="1">
    <location>
        <begin position="314"/>
        <end position="324"/>
    </location>
</feature>
<feature type="non-terminal residue" evidence="3">
    <location>
        <position position="324"/>
    </location>
</feature>
<reference evidence="3" key="1">
    <citation type="journal article" date="2020" name="Stud. Mycol.">
        <title>101 Dothideomycetes genomes: a test case for predicting lifestyles and emergence of pathogens.</title>
        <authorList>
            <person name="Haridas S."/>
            <person name="Albert R."/>
            <person name="Binder M."/>
            <person name="Bloem J."/>
            <person name="Labutti K."/>
            <person name="Salamov A."/>
            <person name="Andreopoulos B."/>
            <person name="Baker S."/>
            <person name="Barry K."/>
            <person name="Bills G."/>
            <person name="Bluhm B."/>
            <person name="Cannon C."/>
            <person name="Castanera R."/>
            <person name="Culley D."/>
            <person name="Daum C."/>
            <person name="Ezra D."/>
            <person name="Gonzalez J."/>
            <person name="Henrissat B."/>
            <person name="Kuo A."/>
            <person name="Liang C."/>
            <person name="Lipzen A."/>
            <person name="Lutzoni F."/>
            <person name="Magnuson J."/>
            <person name="Mondo S."/>
            <person name="Nolan M."/>
            <person name="Ohm R."/>
            <person name="Pangilinan J."/>
            <person name="Park H.-J."/>
            <person name="Ramirez L."/>
            <person name="Alfaro M."/>
            <person name="Sun H."/>
            <person name="Tritt A."/>
            <person name="Yoshinaga Y."/>
            <person name="Zwiers L.-H."/>
            <person name="Turgeon B."/>
            <person name="Goodwin S."/>
            <person name="Spatafora J."/>
            <person name="Crous P."/>
            <person name="Grigoriev I."/>
        </authorList>
    </citation>
    <scope>NUCLEOTIDE SEQUENCE</scope>
    <source>
        <strain evidence="3">CBS 107.79</strain>
    </source>
</reference>
<dbReference type="GO" id="GO:0006302">
    <property type="term" value="P:double-strand break repair"/>
    <property type="evidence" value="ECO:0007669"/>
    <property type="project" value="TreeGrafter"/>
</dbReference>